<proteinExistence type="inferred from homology"/>
<organism evidence="2 3">
    <name type="scientific">Neolewinella xylanilytica</name>
    <dbReference type="NCBI Taxonomy" id="1514080"/>
    <lineage>
        <taxon>Bacteria</taxon>
        <taxon>Pseudomonadati</taxon>
        <taxon>Bacteroidota</taxon>
        <taxon>Saprospiria</taxon>
        <taxon>Saprospirales</taxon>
        <taxon>Lewinellaceae</taxon>
        <taxon>Neolewinella</taxon>
    </lineage>
</organism>
<dbReference type="GO" id="GO:0005829">
    <property type="term" value="C:cytosol"/>
    <property type="evidence" value="ECO:0007669"/>
    <property type="project" value="TreeGrafter"/>
</dbReference>
<comment type="caution">
    <text evidence="2">The sequence shown here is derived from an EMBL/GenBank/DDBJ whole genome shotgun (WGS) entry which is preliminary data.</text>
</comment>
<dbReference type="OrthoDB" id="9777133at2"/>
<dbReference type="RefSeq" id="WP_104421662.1">
    <property type="nucleotide sequence ID" value="NZ_PTJC01000008.1"/>
</dbReference>
<dbReference type="Pfam" id="PF03883">
    <property type="entry name" value="H2O2_YaaD"/>
    <property type="match status" value="1"/>
</dbReference>
<protein>
    <recommendedName>
        <fullName evidence="1">UPF0246 protein CLV84_4104</fullName>
    </recommendedName>
</protein>
<evidence type="ECO:0000313" key="2">
    <source>
        <dbReference type="EMBL" id="PPK84334.1"/>
    </source>
</evidence>
<evidence type="ECO:0000313" key="3">
    <source>
        <dbReference type="Proteomes" id="UP000237662"/>
    </source>
</evidence>
<dbReference type="GO" id="GO:0033194">
    <property type="term" value="P:response to hydroperoxide"/>
    <property type="evidence" value="ECO:0007669"/>
    <property type="project" value="TreeGrafter"/>
</dbReference>
<gene>
    <name evidence="2" type="ORF">CLV84_4104</name>
</gene>
<dbReference type="PANTHER" id="PTHR30283">
    <property type="entry name" value="PEROXIDE STRESS RESPONSE PROTEIN YAAA"/>
    <property type="match status" value="1"/>
</dbReference>
<dbReference type="AlphaFoldDB" id="A0A2S6I0E8"/>
<dbReference type="PANTHER" id="PTHR30283:SF4">
    <property type="entry name" value="PEROXIDE STRESS RESISTANCE PROTEIN YAAA"/>
    <property type="match status" value="1"/>
</dbReference>
<dbReference type="InterPro" id="IPR005583">
    <property type="entry name" value="YaaA"/>
</dbReference>
<dbReference type="NCBIfam" id="NF002542">
    <property type="entry name" value="PRK02101.1-3"/>
    <property type="match status" value="1"/>
</dbReference>
<dbReference type="EMBL" id="PTJC01000008">
    <property type="protein sequence ID" value="PPK84334.1"/>
    <property type="molecule type" value="Genomic_DNA"/>
</dbReference>
<comment type="similarity">
    <text evidence="1">Belongs to the UPF0246 family.</text>
</comment>
<name>A0A2S6I0E8_9BACT</name>
<sequence length="250" mass="28709">MLILLSPAKTLDLSEVEAPTTAPRFLEDTNALVDILKKKSEAELMDLMSISEKLASLNHDRFQRHQREAIGKPALLAFKGDVYQDLQAADFTQRELDFANRQIRMLSGLYGLLRPRDVMQPYRLEMGTSLETDRGANLYDFWGDKITDLLNQDLDEDGTGLVLNLASKEYTKSLNFGKLRGRVLNVQFKERRNGKLRFITFNGKRARGMMARLITLEGIREAEPLKDLVVNDYIYSPEHSTEDDWMYVKD</sequence>
<dbReference type="HAMAP" id="MF_00652">
    <property type="entry name" value="UPF0246"/>
    <property type="match status" value="1"/>
</dbReference>
<evidence type="ECO:0000256" key="1">
    <source>
        <dbReference type="HAMAP-Rule" id="MF_00652"/>
    </source>
</evidence>
<dbReference type="Proteomes" id="UP000237662">
    <property type="component" value="Unassembled WGS sequence"/>
</dbReference>
<keyword evidence="3" id="KW-1185">Reference proteome</keyword>
<reference evidence="2 3" key="1">
    <citation type="submission" date="2018-02" db="EMBL/GenBank/DDBJ databases">
        <title>Genomic Encyclopedia of Archaeal and Bacterial Type Strains, Phase II (KMG-II): from individual species to whole genera.</title>
        <authorList>
            <person name="Goeker M."/>
        </authorList>
    </citation>
    <scope>NUCLEOTIDE SEQUENCE [LARGE SCALE GENOMIC DNA]</scope>
    <source>
        <strain evidence="2 3">DSM 29526</strain>
    </source>
</reference>
<accession>A0A2S6I0E8</accession>